<feature type="signal peptide" evidence="1">
    <location>
        <begin position="1"/>
        <end position="26"/>
    </location>
</feature>
<keyword evidence="1" id="KW-0732">Signal</keyword>
<organism evidence="2 3">
    <name type="scientific">Gimesia aquarii</name>
    <dbReference type="NCBI Taxonomy" id="2527964"/>
    <lineage>
        <taxon>Bacteria</taxon>
        <taxon>Pseudomonadati</taxon>
        <taxon>Planctomycetota</taxon>
        <taxon>Planctomycetia</taxon>
        <taxon>Planctomycetales</taxon>
        <taxon>Planctomycetaceae</taxon>
        <taxon>Gimesia</taxon>
    </lineage>
</organism>
<name>A0A517WY55_9PLAN</name>
<sequence precursor="true">MKWVSCISTVLLSICVFMFSTSPSFGMINVGVLTKEAAKEKYGITMHARENGDAGIKVWLEFKKEGLLKKFTYAELRMDDHQGNYLVSAKLQPNPVHHRQSKGITTVAFSVDADQLAQCSFFVVCYTSSRGGVGYYLKAKDFLDLTNPVTKK</sequence>
<keyword evidence="3" id="KW-1185">Reference proteome</keyword>
<reference evidence="2 3" key="1">
    <citation type="submission" date="2019-03" db="EMBL/GenBank/DDBJ databases">
        <title>Deep-cultivation of Planctomycetes and their phenomic and genomic characterization uncovers novel biology.</title>
        <authorList>
            <person name="Wiegand S."/>
            <person name="Jogler M."/>
            <person name="Boedeker C."/>
            <person name="Pinto D."/>
            <person name="Vollmers J."/>
            <person name="Rivas-Marin E."/>
            <person name="Kohn T."/>
            <person name="Peeters S.H."/>
            <person name="Heuer A."/>
            <person name="Rast P."/>
            <person name="Oberbeckmann S."/>
            <person name="Bunk B."/>
            <person name="Jeske O."/>
            <person name="Meyerdierks A."/>
            <person name="Storesund J.E."/>
            <person name="Kallscheuer N."/>
            <person name="Luecker S."/>
            <person name="Lage O.M."/>
            <person name="Pohl T."/>
            <person name="Merkel B.J."/>
            <person name="Hornburger P."/>
            <person name="Mueller R.-W."/>
            <person name="Bruemmer F."/>
            <person name="Labrenz M."/>
            <person name="Spormann A.M."/>
            <person name="Op den Camp H."/>
            <person name="Overmann J."/>
            <person name="Amann R."/>
            <person name="Jetten M.S.M."/>
            <person name="Mascher T."/>
            <person name="Medema M.H."/>
            <person name="Devos D.P."/>
            <person name="Kaster A.-K."/>
            <person name="Ovreas L."/>
            <person name="Rohde M."/>
            <person name="Galperin M.Y."/>
            <person name="Jogler C."/>
        </authorList>
    </citation>
    <scope>NUCLEOTIDE SEQUENCE [LARGE SCALE GENOMIC DNA]</scope>
    <source>
        <strain evidence="2 3">V202</strain>
    </source>
</reference>
<evidence type="ECO:0000313" key="3">
    <source>
        <dbReference type="Proteomes" id="UP000318384"/>
    </source>
</evidence>
<gene>
    <name evidence="2" type="ORF">V202x_35770</name>
</gene>
<feature type="chain" id="PRO_5021786967" evidence="1">
    <location>
        <begin position="27"/>
        <end position="152"/>
    </location>
</feature>
<dbReference type="RefSeq" id="WP_145177607.1">
    <property type="nucleotide sequence ID" value="NZ_CP037422.1"/>
</dbReference>
<evidence type="ECO:0000256" key="1">
    <source>
        <dbReference type="SAM" id="SignalP"/>
    </source>
</evidence>
<dbReference type="Proteomes" id="UP000318384">
    <property type="component" value="Chromosome"/>
</dbReference>
<dbReference type="EMBL" id="CP037422">
    <property type="protein sequence ID" value="QDU10178.1"/>
    <property type="molecule type" value="Genomic_DNA"/>
</dbReference>
<evidence type="ECO:0000313" key="2">
    <source>
        <dbReference type="EMBL" id="QDU10178.1"/>
    </source>
</evidence>
<proteinExistence type="predicted"/>
<dbReference type="OrthoDB" id="290495at2"/>
<accession>A0A517WY55</accession>
<dbReference type="AlphaFoldDB" id="A0A517WY55"/>
<protein>
    <submittedName>
        <fullName evidence="2">Uncharacterized protein</fullName>
    </submittedName>
</protein>